<keyword evidence="4" id="KW-1185">Reference proteome</keyword>
<dbReference type="PANTHER" id="PTHR22916:SF3">
    <property type="entry name" value="UDP-GLCNAC:BETAGAL BETA-1,3-N-ACETYLGLUCOSAMINYLTRANSFERASE-LIKE PROTEIN 1"/>
    <property type="match status" value="1"/>
</dbReference>
<dbReference type="AlphaFoldDB" id="A0A4R6BVT6"/>
<name>A0A4R6BVT6_9STAP</name>
<protein>
    <submittedName>
        <fullName evidence="3">Glycosyltransferase</fullName>
    </submittedName>
</protein>
<evidence type="ECO:0000256" key="1">
    <source>
        <dbReference type="ARBA" id="ARBA00006739"/>
    </source>
</evidence>
<dbReference type="RefSeq" id="WP_133443301.1">
    <property type="nucleotide sequence ID" value="NZ_SCWB01000004.1"/>
</dbReference>
<sequence length="886" mass="103448">MTLENEDRHELILNTILNKEKITTEELNIDEFKDHYEKIERYKNYLDLLAADFLVGINEIQKEKSSNDFIDYMDRFLEVGKVDFMTNLGPYLSSLPVSNGSRYFKKLPYRIGIVSDEFLYNSYKDVAEMIYIPYNFEMVEMSFDFVIIATTWNGIDGSWKGVSKEMTPERNRLYELIRELKRQAVPVVFYSKEDPVNYEIFKNIAVLCDFIYTSAAEMVEVYKKYCKTEHVSVLQFGINPHYHNPVGTRSAISVEKKDEVIFAGSWMRKYPVRNEESQKIFEAIINNGTELTIIDRNLHLNNPHYYFPAEFISNLTYSVTHEQLQQLHKVFRWAINVNSVKYSSTMFANRVFELQAFGNLLLSNYSIGVNNQFPNVMMMNSEKDFAIAFNNLNERELSYLRSKGIRSVMSKETTYHRIEQMAADLNLEKHTIADKPIFVVAEITPSVKEQFEQQSYDNKILVSIQEFENLNIEEEAFITHFTSDFYYEEYYLDDMISAFKYTDVDFVTKTDDASVHHNYISQYVIGKTMFDVKSYKNNNIKLGYALDTVELLTSVEQNYKIQHAKELSVIIPIHNNGVYLEDKCFASLKRSSIFNKMEIIFVNDGSTDIETKRIIKRLLRQNPDIKYFEYDDASGSASRPRNKGVELSTTPFITYLDPDNEATGDGYSILLEQMRQDDTLDMVVGNMIKEDSEKKSLFNYYKLATRYNNGSPVITQPKSFMESSILSAQSIQALIVKTSIVKDNLIKMVEGAAGQDTLFFQELLLNSRKTLIVNEDIHVYYAAVTGSVTNSVSKKLFDKYYILEQERIPFLKKYGLMDVYMESRFNYYIKGWYLPRLEKIIESERQAAITRFLDIYHLYDNYRRPEDLELLHIIGQLEKEVNMPTK</sequence>
<gene>
    <name evidence="3" type="ORF">ERX29_03470</name>
</gene>
<dbReference type="Gene3D" id="3.90.550.10">
    <property type="entry name" value="Spore Coat Polysaccharide Biosynthesis Protein SpsA, Chain A"/>
    <property type="match status" value="1"/>
</dbReference>
<dbReference type="CDD" id="cd00761">
    <property type="entry name" value="Glyco_tranf_GTA_type"/>
    <property type="match status" value="1"/>
</dbReference>
<evidence type="ECO:0000313" key="4">
    <source>
        <dbReference type="Proteomes" id="UP000294802"/>
    </source>
</evidence>
<dbReference type="InterPro" id="IPR029044">
    <property type="entry name" value="Nucleotide-diphossugar_trans"/>
</dbReference>
<accession>A0A4R6BVT6</accession>
<comment type="caution">
    <text evidence="3">The sequence shown here is derived from an EMBL/GenBank/DDBJ whole genome shotgun (WGS) entry which is preliminary data.</text>
</comment>
<dbReference type="EMBL" id="SCWB01000004">
    <property type="protein sequence ID" value="TDM12396.1"/>
    <property type="molecule type" value="Genomic_DNA"/>
</dbReference>
<dbReference type="Proteomes" id="UP000294802">
    <property type="component" value="Unassembled WGS sequence"/>
</dbReference>
<organism evidence="3 4">
    <name type="scientific">Macrococcus lamae</name>
    <dbReference type="NCBI Taxonomy" id="198484"/>
    <lineage>
        <taxon>Bacteria</taxon>
        <taxon>Bacillati</taxon>
        <taxon>Bacillota</taxon>
        <taxon>Bacilli</taxon>
        <taxon>Bacillales</taxon>
        <taxon>Staphylococcaceae</taxon>
        <taxon>Macrococcus</taxon>
    </lineage>
</organism>
<evidence type="ECO:0000259" key="2">
    <source>
        <dbReference type="Pfam" id="PF00535"/>
    </source>
</evidence>
<evidence type="ECO:0000313" key="3">
    <source>
        <dbReference type="EMBL" id="TDM12396.1"/>
    </source>
</evidence>
<reference evidence="3 4" key="1">
    <citation type="submission" date="2019-01" db="EMBL/GenBank/DDBJ databases">
        <title>Draft genome sequences of the type strains of six Macrococcus species.</title>
        <authorList>
            <person name="Mazhar S."/>
            <person name="Altermann E."/>
            <person name="Hill C."/>
            <person name="Mcauliffe O."/>
        </authorList>
    </citation>
    <scope>NUCLEOTIDE SEQUENCE [LARGE SCALE GENOMIC DNA]</scope>
    <source>
        <strain evidence="3 4">CCM4815</strain>
    </source>
</reference>
<comment type="similarity">
    <text evidence="1">Belongs to the glycosyltransferase 2 family.</text>
</comment>
<dbReference type="Pfam" id="PF00535">
    <property type="entry name" value="Glycos_transf_2"/>
    <property type="match status" value="1"/>
</dbReference>
<proteinExistence type="inferred from homology"/>
<dbReference type="PANTHER" id="PTHR22916">
    <property type="entry name" value="GLYCOSYLTRANSFERASE"/>
    <property type="match status" value="1"/>
</dbReference>
<feature type="domain" description="Glycosyltransferase 2-like" evidence="2">
    <location>
        <begin position="568"/>
        <end position="699"/>
    </location>
</feature>
<dbReference type="OrthoDB" id="7019976at2"/>
<keyword evidence="3" id="KW-0808">Transferase</keyword>
<dbReference type="GO" id="GO:0016758">
    <property type="term" value="F:hexosyltransferase activity"/>
    <property type="evidence" value="ECO:0007669"/>
    <property type="project" value="UniProtKB-ARBA"/>
</dbReference>
<dbReference type="InterPro" id="IPR001173">
    <property type="entry name" value="Glyco_trans_2-like"/>
</dbReference>
<dbReference type="SUPFAM" id="SSF53448">
    <property type="entry name" value="Nucleotide-diphospho-sugar transferases"/>
    <property type="match status" value="1"/>
</dbReference>